<dbReference type="Pfam" id="PF02423">
    <property type="entry name" value="OCD_Mu_crystall"/>
    <property type="match status" value="1"/>
</dbReference>
<dbReference type="InterPro" id="IPR003462">
    <property type="entry name" value="ODC_Mu_crystall"/>
</dbReference>
<evidence type="ECO:0008006" key="2">
    <source>
        <dbReference type="Google" id="ProtNLM"/>
    </source>
</evidence>
<dbReference type="EMBL" id="UINC01177100">
    <property type="protein sequence ID" value="SVD84549.1"/>
    <property type="molecule type" value="Genomic_DNA"/>
</dbReference>
<gene>
    <name evidence="1" type="ORF">METZ01_LOCUS437403</name>
</gene>
<dbReference type="InterPro" id="IPR023401">
    <property type="entry name" value="ODC_N"/>
</dbReference>
<feature type="non-terminal residue" evidence="1">
    <location>
        <position position="1"/>
    </location>
</feature>
<proteinExistence type="predicted"/>
<organism evidence="1">
    <name type="scientific">marine metagenome</name>
    <dbReference type="NCBI Taxonomy" id="408172"/>
    <lineage>
        <taxon>unclassified sequences</taxon>
        <taxon>metagenomes</taxon>
        <taxon>ecological metagenomes</taxon>
    </lineage>
</organism>
<sequence length="75" mass="8138">DIVVADSIEQCQSRGEIYQATKASLLEDTKPIELGNLILNQQFGRSSDDQLTIADLTGVAVQDLQISKAVYKALS</sequence>
<evidence type="ECO:0000313" key="1">
    <source>
        <dbReference type="EMBL" id="SVD84549.1"/>
    </source>
</evidence>
<reference evidence="1" key="1">
    <citation type="submission" date="2018-05" db="EMBL/GenBank/DDBJ databases">
        <authorList>
            <person name="Lanie J.A."/>
            <person name="Ng W.-L."/>
            <person name="Kazmierczak K.M."/>
            <person name="Andrzejewski T.M."/>
            <person name="Davidsen T.M."/>
            <person name="Wayne K.J."/>
            <person name="Tettelin H."/>
            <person name="Glass J.I."/>
            <person name="Rusch D."/>
            <person name="Podicherti R."/>
            <person name="Tsui H.-C.T."/>
            <person name="Winkler M.E."/>
        </authorList>
    </citation>
    <scope>NUCLEOTIDE SEQUENCE</scope>
</reference>
<dbReference type="Gene3D" id="3.30.1780.10">
    <property type="entry name" value="ornithine cyclodeaminase, domain 1"/>
    <property type="match status" value="1"/>
</dbReference>
<accession>A0A382YNJ1</accession>
<protein>
    <recommendedName>
        <fullName evidence="2">Ornithine cyclodeaminase family protein</fullName>
    </recommendedName>
</protein>
<dbReference type="AlphaFoldDB" id="A0A382YNJ1"/>
<dbReference type="InterPro" id="IPR036291">
    <property type="entry name" value="NAD(P)-bd_dom_sf"/>
</dbReference>
<dbReference type="SUPFAM" id="SSF51735">
    <property type="entry name" value="NAD(P)-binding Rossmann-fold domains"/>
    <property type="match status" value="1"/>
</dbReference>
<dbReference type="Gene3D" id="3.40.50.720">
    <property type="entry name" value="NAD(P)-binding Rossmann-like Domain"/>
    <property type="match status" value="1"/>
</dbReference>
<name>A0A382YNJ1_9ZZZZ</name>